<proteinExistence type="predicted"/>
<gene>
    <name evidence="3" type="ORF">SAMN02745116_01844</name>
</gene>
<feature type="region of interest" description="Disordered" evidence="1">
    <location>
        <begin position="26"/>
        <end position="80"/>
    </location>
</feature>
<name>A0A1T4PLI6_9ENTE</name>
<evidence type="ECO:0000256" key="1">
    <source>
        <dbReference type="SAM" id="MobiDB-lite"/>
    </source>
</evidence>
<feature type="compositionally biased region" description="Basic and acidic residues" evidence="1">
    <location>
        <begin position="34"/>
        <end position="48"/>
    </location>
</feature>
<dbReference type="EMBL" id="FUXI01000021">
    <property type="protein sequence ID" value="SJZ92211.1"/>
    <property type="molecule type" value="Genomic_DNA"/>
</dbReference>
<dbReference type="Proteomes" id="UP000190328">
    <property type="component" value="Unassembled WGS sequence"/>
</dbReference>
<protein>
    <recommendedName>
        <fullName evidence="5">Lipoprotein</fullName>
    </recommendedName>
</protein>
<sequence length="318" mass="35957">MSQKGKIKKVLLFAAVVGLTAVLGACGQKGKSSAGKEEIKTSVKKKETTSTSTSQEVKKEVENDKQEVTPVSTEKPKEEVVQRTKEMEDFIFLMKNAQAIYDKTYEMWNGVFEIGSQTVGIPEEKIAKTGYSQEEVEIFITTYHLYSSNLTNNKLGKKWLVENYGEREINGESLLNQLWNGDFAPLKAEVQTYFEQYKPVNPEESGGNTAELNRFYRVLQMSKEMEVKRVELMGEVTNSGKQTAGISDEKVEKTGFTREQLEKVLTALQVYDDLRKNDVGKKWLSEQIEDLSISGEKLREKVLNGRISGRAEGMVKYL</sequence>
<organism evidence="3 4">
    <name type="scientific">Pilibacter termitis</name>
    <dbReference type="NCBI Taxonomy" id="263852"/>
    <lineage>
        <taxon>Bacteria</taxon>
        <taxon>Bacillati</taxon>
        <taxon>Bacillota</taxon>
        <taxon>Bacilli</taxon>
        <taxon>Lactobacillales</taxon>
        <taxon>Enterococcaceae</taxon>
        <taxon>Pilibacter</taxon>
    </lineage>
</organism>
<evidence type="ECO:0008006" key="5">
    <source>
        <dbReference type="Google" id="ProtNLM"/>
    </source>
</evidence>
<evidence type="ECO:0000256" key="2">
    <source>
        <dbReference type="SAM" id="SignalP"/>
    </source>
</evidence>
<keyword evidence="4" id="KW-1185">Reference proteome</keyword>
<dbReference type="STRING" id="263852.SAMN02745116_01844"/>
<dbReference type="AlphaFoldDB" id="A0A1T4PLI6"/>
<dbReference type="RefSeq" id="WP_078807772.1">
    <property type="nucleotide sequence ID" value="NZ_FUXI01000021.1"/>
</dbReference>
<feature type="chain" id="PRO_5038771785" description="Lipoprotein" evidence="2">
    <location>
        <begin position="26"/>
        <end position="318"/>
    </location>
</feature>
<feature type="compositionally biased region" description="Basic and acidic residues" evidence="1">
    <location>
        <begin position="56"/>
        <end position="67"/>
    </location>
</feature>
<feature type="signal peptide" evidence="2">
    <location>
        <begin position="1"/>
        <end position="25"/>
    </location>
</feature>
<reference evidence="3 4" key="1">
    <citation type="submission" date="2017-02" db="EMBL/GenBank/DDBJ databases">
        <authorList>
            <person name="Peterson S.W."/>
        </authorList>
    </citation>
    <scope>NUCLEOTIDE SEQUENCE [LARGE SCALE GENOMIC DNA]</scope>
    <source>
        <strain evidence="3 4">ATCC BAA-1030</strain>
    </source>
</reference>
<accession>A0A1T4PLI6</accession>
<evidence type="ECO:0000313" key="3">
    <source>
        <dbReference type="EMBL" id="SJZ92211.1"/>
    </source>
</evidence>
<dbReference type="PROSITE" id="PS51257">
    <property type="entry name" value="PROKAR_LIPOPROTEIN"/>
    <property type="match status" value="1"/>
</dbReference>
<keyword evidence="2" id="KW-0732">Signal</keyword>
<evidence type="ECO:0000313" key="4">
    <source>
        <dbReference type="Proteomes" id="UP000190328"/>
    </source>
</evidence>